<dbReference type="NCBIfam" id="TIGR01574">
    <property type="entry name" value="miaB-methiolase"/>
    <property type="match status" value="1"/>
</dbReference>
<dbReference type="SFLD" id="SFLDG01082">
    <property type="entry name" value="B12-binding_domain_containing"/>
    <property type="match status" value="1"/>
</dbReference>
<dbReference type="InterPro" id="IPR023404">
    <property type="entry name" value="rSAM_horseshoe"/>
</dbReference>
<evidence type="ECO:0000256" key="2">
    <source>
        <dbReference type="ARBA" id="ARBA00022485"/>
    </source>
</evidence>
<dbReference type="InterPro" id="IPR058240">
    <property type="entry name" value="rSAM_sf"/>
</dbReference>
<comment type="caution">
    <text evidence="18">The sequence shown here is derived from an EMBL/GenBank/DDBJ whole genome shotgun (WGS) entry which is preliminary data.</text>
</comment>
<feature type="binding site" evidence="14">
    <location>
        <position position="157"/>
    </location>
    <ligand>
        <name>[4Fe-4S] cluster</name>
        <dbReference type="ChEBI" id="CHEBI:49883"/>
        <label>2</label>
        <note>4Fe-4S-S-AdoMet</note>
    </ligand>
</feature>
<dbReference type="GO" id="GO:0051539">
    <property type="term" value="F:4 iron, 4 sulfur cluster binding"/>
    <property type="evidence" value="ECO:0007669"/>
    <property type="project" value="UniProtKB-UniRule"/>
</dbReference>
<dbReference type="GO" id="GO:0046872">
    <property type="term" value="F:metal ion binding"/>
    <property type="evidence" value="ECO:0007669"/>
    <property type="project" value="UniProtKB-KW"/>
</dbReference>
<evidence type="ECO:0000313" key="18">
    <source>
        <dbReference type="EMBL" id="MBK8524200.1"/>
    </source>
</evidence>
<dbReference type="Pfam" id="PF04055">
    <property type="entry name" value="Radical_SAM"/>
    <property type="match status" value="1"/>
</dbReference>
<feature type="binding site" evidence="14">
    <location>
        <position position="164"/>
    </location>
    <ligand>
        <name>[4Fe-4S] cluster</name>
        <dbReference type="ChEBI" id="CHEBI:49883"/>
        <label>2</label>
        <note>4Fe-4S-S-AdoMet</note>
    </ligand>
</feature>
<keyword evidence="2 14" id="KW-0004">4Fe-4S</keyword>
<dbReference type="SFLD" id="SFLDG01061">
    <property type="entry name" value="methylthiotransferase"/>
    <property type="match status" value="1"/>
</dbReference>
<comment type="subcellular location">
    <subcellularLocation>
        <location evidence="14">Cytoplasm</location>
    </subcellularLocation>
</comment>
<evidence type="ECO:0000256" key="6">
    <source>
        <dbReference type="ARBA" id="ARBA00022694"/>
    </source>
</evidence>
<feature type="binding site" evidence="14">
    <location>
        <position position="49"/>
    </location>
    <ligand>
        <name>[4Fe-4S] cluster</name>
        <dbReference type="ChEBI" id="CHEBI:49883"/>
        <label>1</label>
    </ligand>
</feature>
<dbReference type="Pfam" id="PF01938">
    <property type="entry name" value="TRAM"/>
    <property type="match status" value="1"/>
</dbReference>
<keyword evidence="8 14" id="KW-0408">Iron</keyword>
<evidence type="ECO:0000259" key="15">
    <source>
        <dbReference type="PROSITE" id="PS50926"/>
    </source>
</evidence>
<dbReference type="InterPro" id="IPR006463">
    <property type="entry name" value="MiaB_methiolase"/>
</dbReference>
<evidence type="ECO:0000256" key="8">
    <source>
        <dbReference type="ARBA" id="ARBA00023004"/>
    </source>
</evidence>
<dbReference type="Gene3D" id="3.80.30.20">
    <property type="entry name" value="tm_1862 like domain"/>
    <property type="match status" value="1"/>
</dbReference>
<evidence type="ECO:0000256" key="12">
    <source>
        <dbReference type="ARBA" id="ARBA00052380"/>
    </source>
</evidence>
<accession>A0A9D7K0L2</accession>
<dbReference type="InterPro" id="IPR007197">
    <property type="entry name" value="rSAM"/>
</dbReference>
<evidence type="ECO:0000256" key="13">
    <source>
        <dbReference type="ARBA" id="ARBA00052587"/>
    </source>
</evidence>
<organism evidence="18 19">
    <name type="scientific">Candidatus Proximibacter danicus</name>
    <dbReference type="NCBI Taxonomy" id="2954365"/>
    <lineage>
        <taxon>Bacteria</taxon>
        <taxon>Pseudomonadati</taxon>
        <taxon>Pseudomonadota</taxon>
        <taxon>Betaproteobacteria</taxon>
        <taxon>Candidatus Proximibacter</taxon>
    </lineage>
</organism>
<comment type="subunit">
    <text evidence="14">Monomer.</text>
</comment>
<comment type="catalytic activity">
    <reaction evidence="13">
        <text>N(6)-dimethylallyladenosine(37) in tRNA + (sulfur carrier)-SH + AH2 + 2 S-adenosyl-L-methionine = 2-methylsulfanyl-N(6)-dimethylallyladenosine(37) in tRNA + (sulfur carrier)-H + 5'-deoxyadenosine + L-methionine + A + S-adenosyl-L-homocysteine + 2 H(+)</text>
        <dbReference type="Rhea" id="RHEA:37067"/>
        <dbReference type="Rhea" id="RHEA-COMP:10375"/>
        <dbReference type="Rhea" id="RHEA-COMP:10376"/>
        <dbReference type="Rhea" id="RHEA-COMP:14737"/>
        <dbReference type="Rhea" id="RHEA-COMP:14739"/>
        <dbReference type="ChEBI" id="CHEBI:13193"/>
        <dbReference type="ChEBI" id="CHEBI:15378"/>
        <dbReference type="ChEBI" id="CHEBI:17319"/>
        <dbReference type="ChEBI" id="CHEBI:17499"/>
        <dbReference type="ChEBI" id="CHEBI:29917"/>
        <dbReference type="ChEBI" id="CHEBI:57844"/>
        <dbReference type="ChEBI" id="CHEBI:57856"/>
        <dbReference type="ChEBI" id="CHEBI:59789"/>
        <dbReference type="ChEBI" id="CHEBI:64428"/>
        <dbReference type="ChEBI" id="CHEBI:74415"/>
        <dbReference type="ChEBI" id="CHEBI:74417"/>
        <dbReference type="EC" id="2.8.4.3"/>
    </reaction>
    <physiologicalReaction direction="left-to-right" evidence="13">
        <dbReference type="Rhea" id="RHEA:37068"/>
    </physiologicalReaction>
</comment>
<evidence type="ECO:0000256" key="3">
    <source>
        <dbReference type="ARBA" id="ARBA00022490"/>
    </source>
</evidence>
<evidence type="ECO:0000256" key="9">
    <source>
        <dbReference type="ARBA" id="ARBA00023014"/>
    </source>
</evidence>
<comment type="catalytic activity">
    <reaction evidence="12">
        <text>2-thio-N(6)-dimethylallyladenosine(37) in tRNA + S-adenosyl-L-methionine = 2-methylsulfanyl-N(6)-dimethylallyladenosine(37) in tRNA + S-adenosyl-L-homocysteine + H(+)</text>
        <dbReference type="Rhea" id="RHEA:37063"/>
        <dbReference type="Rhea" id="RHEA-COMP:10376"/>
        <dbReference type="Rhea" id="RHEA-COMP:10377"/>
        <dbReference type="ChEBI" id="CHEBI:15378"/>
        <dbReference type="ChEBI" id="CHEBI:57856"/>
        <dbReference type="ChEBI" id="CHEBI:59789"/>
        <dbReference type="ChEBI" id="CHEBI:74416"/>
        <dbReference type="ChEBI" id="CHEBI:74417"/>
    </reaction>
    <physiologicalReaction direction="left-to-right" evidence="12">
        <dbReference type="Rhea" id="RHEA:37064"/>
    </physiologicalReaction>
</comment>
<keyword evidence="3 14" id="KW-0963">Cytoplasm</keyword>
<dbReference type="InterPro" id="IPR038135">
    <property type="entry name" value="Methylthiotransferase_N_sf"/>
</dbReference>
<protein>
    <recommendedName>
        <fullName evidence="10 14">tRNA-2-methylthio-N(6)-dimethylallyladenosine synthase</fullName>
        <ecNumber evidence="10 14">2.8.4.3</ecNumber>
    </recommendedName>
    <alternativeName>
        <fullName evidence="14">(Dimethylallyl)adenosine tRNA methylthiotransferase MiaB</fullName>
    </alternativeName>
    <alternativeName>
        <fullName evidence="14">tRNA-i(6)A37 methylthiotransferase</fullName>
    </alternativeName>
</protein>
<evidence type="ECO:0000259" key="16">
    <source>
        <dbReference type="PROSITE" id="PS51449"/>
    </source>
</evidence>
<dbReference type="SFLD" id="SFLDS00029">
    <property type="entry name" value="Radical_SAM"/>
    <property type="match status" value="1"/>
</dbReference>
<dbReference type="PROSITE" id="PS50926">
    <property type="entry name" value="TRAM"/>
    <property type="match status" value="1"/>
</dbReference>
<evidence type="ECO:0000256" key="1">
    <source>
        <dbReference type="ARBA" id="ARBA00003234"/>
    </source>
</evidence>
<dbReference type="Pfam" id="PF00919">
    <property type="entry name" value="UPF0004"/>
    <property type="match status" value="1"/>
</dbReference>
<proteinExistence type="inferred from homology"/>
<dbReference type="EMBL" id="JADJUC010000007">
    <property type="protein sequence ID" value="MBK8524200.1"/>
    <property type="molecule type" value="Genomic_DNA"/>
</dbReference>
<evidence type="ECO:0000256" key="7">
    <source>
        <dbReference type="ARBA" id="ARBA00022723"/>
    </source>
</evidence>
<dbReference type="PROSITE" id="PS51918">
    <property type="entry name" value="RADICAL_SAM"/>
    <property type="match status" value="1"/>
</dbReference>
<feature type="binding site" evidence="14">
    <location>
        <position position="83"/>
    </location>
    <ligand>
        <name>[4Fe-4S] cluster</name>
        <dbReference type="ChEBI" id="CHEBI:49883"/>
        <label>1</label>
    </ligand>
</feature>
<dbReference type="InterPro" id="IPR020612">
    <property type="entry name" value="Methylthiotransferase_CS"/>
</dbReference>
<dbReference type="EC" id="2.8.4.3" evidence="10 14"/>
<dbReference type="InterPro" id="IPR005839">
    <property type="entry name" value="Methylthiotransferase"/>
</dbReference>
<dbReference type="InterPro" id="IPR002792">
    <property type="entry name" value="TRAM_dom"/>
</dbReference>
<dbReference type="NCBIfam" id="TIGR00089">
    <property type="entry name" value="MiaB/RimO family radical SAM methylthiotransferase"/>
    <property type="match status" value="1"/>
</dbReference>
<dbReference type="InterPro" id="IPR006638">
    <property type="entry name" value="Elp3/MiaA/NifB-like_rSAM"/>
</dbReference>
<name>A0A9D7K0L2_9PROT</name>
<dbReference type="GO" id="GO:0005829">
    <property type="term" value="C:cytosol"/>
    <property type="evidence" value="ECO:0007669"/>
    <property type="project" value="TreeGrafter"/>
</dbReference>
<dbReference type="CDD" id="cd01335">
    <property type="entry name" value="Radical_SAM"/>
    <property type="match status" value="1"/>
</dbReference>
<evidence type="ECO:0000256" key="4">
    <source>
        <dbReference type="ARBA" id="ARBA00022679"/>
    </source>
</evidence>
<evidence type="ECO:0000256" key="11">
    <source>
        <dbReference type="ARBA" id="ARBA00050926"/>
    </source>
</evidence>
<gene>
    <name evidence="14 18" type="primary">miaB</name>
    <name evidence="18" type="ORF">IPL58_08760</name>
</gene>
<comment type="function">
    <text evidence="1 14">Catalyzes the methylthiolation of N6-(dimethylallyl)adenosine (i(6)A), leading to the formation of 2-methylthio-N6-(dimethylallyl)adenosine (ms(2)i(6)A) at position 37 in tRNAs that read codons beginning with uridine.</text>
</comment>
<feature type="domain" description="MTTase N-terminal" evidence="16">
    <location>
        <begin position="3"/>
        <end position="120"/>
    </location>
</feature>
<evidence type="ECO:0000313" key="19">
    <source>
        <dbReference type="Proteomes" id="UP000886689"/>
    </source>
</evidence>
<comment type="cofactor">
    <cofactor evidence="14">
        <name>[4Fe-4S] cluster</name>
        <dbReference type="ChEBI" id="CHEBI:49883"/>
    </cofactor>
    <text evidence="14">Binds 2 [4Fe-4S] clusters. One cluster is coordinated with 3 cysteines and an exchangeable S-adenosyl-L-methionine.</text>
</comment>
<dbReference type="PANTHER" id="PTHR43020">
    <property type="entry name" value="CDK5 REGULATORY SUBUNIT-ASSOCIATED PROTEIN 1"/>
    <property type="match status" value="1"/>
</dbReference>
<keyword evidence="5 14" id="KW-0949">S-adenosyl-L-methionine</keyword>
<dbReference type="FunFam" id="3.40.50.12160:FF:000001">
    <property type="entry name" value="tRNA-2-methylthio-N(6)-dimethylallyladenosine synthase"/>
    <property type="match status" value="1"/>
</dbReference>
<feature type="domain" description="Radical SAM core" evidence="17">
    <location>
        <begin position="143"/>
        <end position="376"/>
    </location>
</feature>
<dbReference type="FunFam" id="3.80.30.20:FF:000001">
    <property type="entry name" value="tRNA-2-methylthio-N(6)-dimethylallyladenosine synthase 2"/>
    <property type="match status" value="1"/>
</dbReference>
<feature type="binding site" evidence="14">
    <location>
        <position position="161"/>
    </location>
    <ligand>
        <name>[4Fe-4S] cluster</name>
        <dbReference type="ChEBI" id="CHEBI:49883"/>
        <label>2</label>
        <note>4Fe-4S-S-AdoMet</note>
    </ligand>
</feature>
<dbReference type="HAMAP" id="MF_01864">
    <property type="entry name" value="tRNA_metthiotr_MiaB"/>
    <property type="match status" value="1"/>
</dbReference>
<dbReference type="InterPro" id="IPR013848">
    <property type="entry name" value="Methylthiotransferase_N"/>
</dbReference>
<keyword evidence="9 14" id="KW-0411">Iron-sulfur</keyword>
<evidence type="ECO:0000256" key="14">
    <source>
        <dbReference type="HAMAP-Rule" id="MF_01864"/>
    </source>
</evidence>
<dbReference type="SUPFAM" id="SSF102114">
    <property type="entry name" value="Radical SAM enzymes"/>
    <property type="match status" value="1"/>
</dbReference>
<dbReference type="Proteomes" id="UP000886689">
    <property type="component" value="Unassembled WGS sequence"/>
</dbReference>
<dbReference type="GO" id="GO:0035597">
    <property type="term" value="F:tRNA-2-methylthio-N(6)-dimethylallyladenosine(37) synthase activity"/>
    <property type="evidence" value="ECO:0007669"/>
    <property type="project" value="UniProtKB-EC"/>
</dbReference>
<comment type="catalytic activity">
    <reaction evidence="11">
        <text>N(6)-dimethylallyladenosine(37) in tRNA + (sulfur carrier)-SH + AH2 + S-adenosyl-L-methionine = 2-thio-N(6)-dimethylallyladenosine(37) in tRNA + (sulfur carrier)-H + 5'-deoxyadenosine + L-methionine + A + H(+)</text>
        <dbReference type="Rhea" id="RHEA:36339"/>
        <dbReference type="Rhea" id="RHEA-COMP:10375"/>
        <dbReference type="Rhea" id="RHEA-COMP:10377"/>
        <dbReference type="Rhea" id="RHEA-COMP:14737"/>
        <dbReference type="Rhea" id="RHEA-COMP:14739"/>
        <dbReference type="ChEBI" id="CHEBI:13193"/>
        <dbReference type="ChEBI" id="CHEBI:15378"/>
        <dbReference type="ChEBI" id="CHEBI:17319"/>
        <dbReference type="ChEBI" id="CHEBI:17499"/>
        <dbReference type="ChEBI" id="CHEBI:29917"/>
        <dbReference type="ChEBI" id="CHEBI:57844"/>
        <dbReference type="ChEBI" id="CHEBI:59789"/>
        <dbReference type="ChEBI" id="CHEBI:64428"/>
        <dbReference type="ChEBI" id="CHEBI:74415"/>
        <dbReference type="ChEBI" id="CHEBI:74416"/>
    </reaction>
    <physiologicalReaction direction="left-to-right" evidence="11">
        <dbReference type="Rhea" id="RHEA:36340"/>
    </physiologicalReaction>
</comment>
<keyword evidence="6 14" id="KW-0819">tRNA processing</keyword>
<dbReference type="PANTHER" id="PTHR43020:SF2">
    <property type="entry name" value="MITOCHONDRIAL TRNA METHYLTHIOTRANSFERASE CDK5RAP1"/>
    <property type="match status" value="1"/>
</dbReference>
<dbReference type="AlphaFoldDB" id="A0A9D7K0L2"/>
<evidence type="ECO:0000259" key="17">
    <source>
        <dbReference type="PROSITE" id="PS51918"/>
    </source>
</evidence>
<dbReference type="PROSITE" id="PS01278">
    <property type="entry name" value="MTTASE_RADICAL"/>
    <property type="match status" value="1"/>
</dbReference>
<sequence length="449" mass="49506">MAKKLFIRTFGCQMNEYDSDKMADVLASSDGVVKTDNPEEADIILFNTCSVREKAQEKVFHDLGRIRHLKQLNPDLVIGVGGCVASQEGAAIVARAPYVDVVFGPQTLHRLPQLIAERRAKGKPAVDISFPEIEKFDALPPAKVDGATAFVSIMEGCSKFCTFCIVPYTRGEEVSRPFDDVLTEVAGLADQGVKEITLLGQNVNAYRGAMTGSEEIADLAMLIEYIAEMPGVERIRYTTSHPREMTQRLIDTYARVPKLVSHLHLPVQSGSDRILAAMKRNYTTLEYKSIIRKLRAARPDLSLSTDFIIGFPGETEEDYEKTMKLIDEVGFDASFSFLYSSRPGTPAAELADDTPAETKTARLMRLQKRIEEQAAAISTAMVGNVQRVLVEGLSKKNTEELAGRTDNNRIVNFAGGSINSARLINSFVDVRITAALPHSLRGEIVIRES</sequence>
<feature type="binding site" evidence="14">
    <location>
        <position position="12"/>
    </location>
    <ligand>
        <name>[4Fe-4S] cluster</name>
        <dbReference type="ChEBI" id="CHEBI:49883"/>
        <label>1</label>
    </ligand>
</feature>
<keyword evidence="4 14" id="KW-0808">Transferase</keyword>
<dbReference type="PROSITE" id="PS51449">
    <property type="entry name" value="MTTASE_N"/>
    <property type="match status" value="1"/>
</dbReference>
<reference evidence="18" key="1">
    <citation type="submission" date="2020-10" db="EMBL/GenBank/DDBJ databases">
        <title>Connecting structure to function with the recovery of over 1000 high-quality activated sludge metagenome-assembled genomes encoding full-length rRNA genes using long-read sequencing.</title>
        <authorList>
            <person name="Singleton C.M."/>
            <person name="Petriglieri F."/>
            <person name="Kristensen J.M."/>
            <person name="Kirkegaard R.H."/>
            <person name="Michaelsen T.Y."/>
            <person name="Andersen M.H."/>
            <person name="Karst S.M."/>
            <person name="Dueholm M.S."/>
            <person name="Nielsen P.H."/>
            <person name="Albertsen M."/>
        </authorList>
    </citation>
    <scope>NUCLEOTIDE SEQUENCE</scope>
    <source>
        <strain evidence="18">Hirt_18-Q3-R61-65_BATAC.395</strain>
    </source>
</reference>
<evidence type="ECO:0000256" key="5">
    <source>
        <dbReference type="ARBA" id="ARBA00022691"/>
    </source>
</evidence>
<comment type="similarity">
    <text evidence="14">Belongs to the methylthiotransferase family. MiaB subfamily.</text>
</comment>
<keyword evidence="7 14" id="KW-0479">Metal-binding</keyword>
<feature type="domain" description="TRAM" evidence="15">
    <location>
        <begin position="379"/>
        <end position="446"/>
    </location>
</feature>
<evidence type="ECO:0000256" key="10">
    <source>
        <dbReference type="ARBA" id="ARBA00033765"/>
    </source>
</evidence>
<dbReference type="Gene3D" id="3.40.50.12160">
    <property type="entry name" value="Methylthiotransferase, N-terminal domain"/>
    <property type="match status" value="1"/>
</dbReference>
<dbReference type="SFLD" id="SFLDF00273">
    <property type="entry name" value="(dimethylallyl)adenosine_tRNA"/>
    <property type="match status" value="1"/>
</dbReference>
<dbReference type="SMART" id="SM00729">
    <property type="entry name" value="Elp3"/>
    <property type="match status" value="1"/>
</dbReference>